<comment type="function">
    <text evidence="12">DNA repair enzyme that has both DNA N-glycosylase activity and AP-lyase activity. The DNA N-glycosylase activity releases various damaged pyrimidines from DNA by cleaving the N-glycosidic bond, leaving an AP (apurinic/apyrimidinic) site. The AP-lyase activity cleaves the phosphodiester bond 3' to the AP site by a beta-elimination, leaving a 3'-terminal unsaturated sugar and a product with a terminal 5'-phosphate.</text>
</comment>
<dbReference type="HAMAP" id="MF_00942">
    <property type="entry name" value="Nth"/>
    <property type="match status" value="1"/>
</dbReference>
<keyword evidence="5 12" id="KW-0378">Hydrolase</keyword>
<evidence type="ECO:0000256" key="11">
    <source>
        <dbReference type="ARBA" id="ARBA00023295"/>
    </source>
</evidence>
<keyword evidence="7 12" id="KW-0411">Iron-sulfur</keyword>
<evidence type="ECO:0000256" key="1">
    <source>
        <dbReference type="ARBA" id="ARBA00008343"/>
    </source>
</evidence>
<keyword evidence="4 12" id="KW-0227">DNA damage</keyword>
<evidence type="ECO:0000256" key="5">
    <source>
        <dbReference type="ARBA" id="ARBA00022801"/>
    </source>
</evidence>
<dbReference type="PANTHER" id="PTHR10359">
    <property type="entry name" value="A/G-SPECIFIC ADENINE GLYCOSYLASE/ENDONUCLEASE III"/>
    <property type="match status" value="1"/>
</dbReference>
<keyword evidence="3 12" id="KW-0479">Metal-binding</keyword>
<dbReference type="EMBL" id="CP040098">
    <property type="protein sequence ID" value="QCQ23524.1"/>
    <property type="molecule type" value="Genomic_DNA"/>
</dbReference>
<dbReference type="InterPro" id="IPR004036">
    <property type="entry name" value="Endonuclease-III-like_CS2"/>
</dbReference>
<dbReference type="PROSITE" id="PS00764">
    <property type="entry name" value="ENDONUCLEASE_III_1"/>
    <property type="match status" value="1"/>
</dbReference>
<dbReference type="InterPro" id="IPR000445">
    <property type="entry name" value="HhH_motif"/>
</dbReference>
<dbReference type="FunFam" id="1.10.340.30:FF:000001">
    <property type="entry name" value="Endonuclease III"/>
    <property type="match status" value="1"/>
</dbReference>
<dbReference type="GO" id="GO:0003677">
    <property type="term" value="F:DNA binding"/>
    <property type="evidence" value="ECO:0007669"/>
    <property type="project" value="UniProtKB-UniRule"/>
</dbReference>
<feature type="domain" description="HhH-GPD" evidence="13">
    <location>
        <begin position="54"/>
        <end position="201"/>
    </location>
</feature>
<dbReference type="InterPro" id="IPR004035">
    <property type="entry name" value="Endouclease-III_FeS-bd_BS"/>
</dbReference>
<feature type="binding site" evidence="12">
    <location>
        <position position="210"/>
    </location>
    <ligand>
        <name>[4Fe-4S] cluster</name>
        <dbReference type="ChEBI" id="CHEBI:49883"/>
    </ligand>
</feature>
<keyword evidence="6 12" id="KW-0408">Iron</keyword>
<evidence type="ECO:0000256" key="9">
    <source>
        <dbReference type="ARBA" id="ARBA00023204"/>
    </source>
</evidence>
<feature type="binding site" evidence="12">
    <location>
        <position position="213"/>
    </location>
    <ligand>
        <name>[4Fe-4S] cluster</name>
        <dbReference type="ChEBI" id="CHEBI:49883"/>
    </ligand>
</feature>
<comment type="cofactor">
    <cofactor evidence="12">
        <name>[4Fe-4S] cluster</name>
        <dbReference type="ChEBI" id="CHEBI:49883"/>
    </cofactor>
    <text evidence="12">Binds 1 [4Fe-4S] cluster.</text>
</comment>
<dbReference type="NCBIfam" id="TIGR01083">
    <property type="entry name" value="nth"/>
    <property type="match status" value="1"/>
</dbReference>
<dbReference type="CDD" id="cd00056">
    <property type="entry name" value="ENDO3c"/>
    <property type="match status" value="1"/>
</dbReference>
<sequence>MPKQQAPGTAPPAAHRALRERAQKILDILEEMYRDARCSLHFADPFQLLVAAILSAQCTDKRVNEITPTLFSHYPTAEALAEAPLRNIEVIIRPTGLYRNKAMSLQGAARRIQEAFQGEVPRTVDQLLTLPGVGRKTAAVVLSNAFGIPAFPVDTHVNRVVNRLGLVHSKDPVKIEKALTELFPEERWGRLSHQFIQHGRTLCLARNPRCPECRLRPLCAYGRSSTAPKPPS</sequence>
<dbReference type="Pfam" id="PF00730">
    <property type="entry name" value="HhH-GPD"/>
    <property type="match status" value="1"/>
</dbReference>
<dbReference type="PANTHER" id="PTHR10359:SF18">
    <property type="entry name" value="ENDONUCLEASE III"/>
    <property type="match status" value="1"/>
</dbReference>
<comment type="similarity">
    <text evidence="1 12">Belongs to the Nth/MutY family.</text>
</comment>
<evidence type="ECO:0000313" key="15">
    <source>
        <dbReference type="Proteomes" id="UP000298602"/>
    </source>
</evidence>
<keyword evidence="10 12" id="KW-0456">Lyase</keyword>
<protein>
    <recommendedName>
        <fullName evidence="12">Endonuclease III</fullName>
        <ecNumber evidence="12">4.2.99.18</ecNumber>
    </recommendedName>
    <alternativeName>
        <fullName evidence="12">DNA-(apurinic or apyrimidinic site) lyase</fullName>
    </alternativeName>
</protein>
<organism evidence="14 15">
    <name type="scientific">Desulfoglaeba alkanexedens ALDC</name>
    <dbReference type="NCBI Taxonomy" id="980445"/>
    <lineage>
        <taxon>Bacteria</taxon>
        <taxon>Pseudomonadati</taxon>
        <taxon>Thermodesulfobacteriota</taxon>
        <taxon>Syntrophobacteria</taxon>
        <taxon>Syntrophobacterales</taxon>
        <taxon>Syntrophobacteraceae</taxon>
        <taxon>Desulfoglaeba</taxon>
    </lineage>
</organism>
<dbReference type="Gene3D" id="1.10.1670.10">
    <property type="entry name" value="Helix-hairpin-Helix base-excision DNA repair enzymes (C-terminal)"/>
    <property type="match status" value="1"/>
</dbReference>
<evidence type="ECO:0000256" key="10">
    <source>
        <dbReference type="ARBA" id="ARBA00023239"/>
    </source>
</evidence>
<keyword evidence="2 12" id="KW-0004">4Fe-4S</keyword>
<dbReference type="Pfam" id="PF00633">
    <property type="entry name" value="HHH"/>
    <property type="match status" value="1"/>
</dbReference>
<keyword evidence="14" id="KW-0540">Nuclease</keyword>
<feature type="binding site" evidence="12">
    <location>
        <position position="219"/>
    </location>
    <ligand>
        <name>[4Fe-4S] cluster</name>
        <dbReference type="ChEBI" id="CHEBI:49883"/>
    </ligand>
</feature>
<evidence type="ECO:0000256" key="12">
    <source>
        <dbReference type="HAMAP-Rule" id="MF_00942"/>
    </source>
</evidence>
<keyword evidence="14" id="KW-0255">Endonuclease</keyword>
<dbReference type="InterPro" id="IPR011257">
    <property type="entry name" value="DNA_glycosylase"/>
</dbReference>
<feature type="binding site" evidence="12">
    <location>
        <position position="203"/>
    </location>
    <ligand>
        <name>[4Fe-4S] cluster</name>
        <dbReference type="ChEBI" id="CHEBI:49883"/>
    </ligand>
</feature>
<keyword evidence="11 12" id="KW-0326">Glycosidase</keyword>
<name>A0A4P8L6I5_9BACT</name>
<dbReference type="GO" id="GO:0019104">
    <property type="term" value="F:DNA N-glycosylase activity"/>
    <property type="evidence" value="ECO:0007669"/>
    <property type="project" value="UniProtKB-UniRule"/>
</dbReference>
<evidence type="ECO:0000256" key="3">
    <source>
        <dbReference type="ARBA" id="ARBA00022723"/>
    </source>
</evidence>
<comment type="catalytic activity">
    <reaction evidence="12">
        <text>2'-deoxyribonucleotide-(2'-deoxyribose 5'-phosphate)-2'-deoxyribonucleotide-DNA = a 3'-end 2'-deoxyribonucleotide-(2,3-dehydro-2,3-deoxyribose 5'-phosphate)-DNA + a 5'-end 5'-phospho-2'-deoxyribonucleoside-DNA + H(+)</text>
        <dbReference type="Rhea" id="RHEA:66592"/>
        <dbReference type="Rhea" id="RHEA-COMP:13180"/>
        <dbReference type="Rhea" id="RHEA-COMP:16897"/>
        <dbReference type="Rhea" id="RHEA-COMP:17067"/>
        <dbReference type="ChEBI" id="CHEBI:15378"/>
        <dbReference type="ChEBI" id="CHEBI:136412"/>
        <dbReference type="ChEBI" id="CHEBI:157695"/>
        <dbReference type="ChEBI" id="CHEBI:167181"/>
        <dbReference type="EC" id="4.2.99.18"/>
    </reaction>
</comment>
<reference evidence="14 15" key="2">
    <citation type="submission" date="2019-05" db="EMBL/GenBank/DDBJ databases">
        <authorList>
            <person name="Suflita J.M."/>
            <person name="Marks C.R."/>
        </authorList>
    </citation>
    <scope>NUCLEOTIDE SEQUENCE [LARGE SCALE GENOMIC DNA]</scope>
    <source>
        <strain evidence="14 15">ALDC</strain>
    </source>
</reference>
<keyword evidence="8 12" id="KW-0238">DNA-binding</keyword>
<dbReference type="EC" id="4.2.99.18" evidence="12"/>
<dbReference type="OrthoDB" id="9800977at2"/>
<evidence type="ECO:0000256" key="8">
    <source>
        <dbReference type="ARBA" id="ARBA00023125"/>
    </source>
</evidence>
<evidence type="ECO:0000313" key="14">
    <source>
        <dbReference type="EMBL" id="QCQ23524.1"/>
    </source>
</evidence>
<dbReference type="SUPFAM" id="SSF48150">
    <property type="entry name" value="DNA-glycosylase"/>
    <property type="match status" value="1"/>
</dbReference>
<evidence type="ECO:0000256" key="4">
    <source>
        <dbReference type="ARBA" id="ARBA00022763"/>
    </source>
</evidence>
<evidence type="ECO:0000259" key="13">
    <source>
        <dbReference type="SMART" id="SM00478"/>
    </source>
</evidence>
<evidence type="ECO:0000256" key="7">
    <source>
        <dbReference type="ARBA" id="ARBA00023014"/>
    </source>
</evidence>
<dbReference type="GO" id="GO:0140078">
    <property type="term" value="F:class I DNA-(apurinic or apyrimidinic site) endonuclease activity"/>
    <property type="evidence" value="ECO:0007669"/>
    <property type="project" value="UniProtKB-EC"/>
</dbReference>
<dbReference type="GO" id="GO:0006285">
    <property type="term" value="P:base-excision repair, AP site formation"/>
    <property type="evidence" value="ECO:0007669"/>
    <property type="project" value="TreeGrafter"/>
</dbReference>
<dbReference type="PROSITE" id="PS01155">
    <property type="entry name" value="ENDONUCLEASE_III_2"/>
    <property type="match status" value="1"/>
</dbReference>
<keyword evidence="15" id="KW-1185">Reference proteome</keyword>
<evidence type="ECO:0000256" key="2">
    <source>
        <dbReference type="ARBA" id="ARBA00022485"/>
    </source>
</evidence>
<dbReference type="Proteomes" id="UP000298602">
    <property type="component" value="Chromosome"/>
</dbReference>
<dbReference type="Gene3D" id="1.10.340.30">
    <property type="entry name" value="Hypothetical protein, domain 2"/>
    <property type="match status" value="1"/>
</dbReference>
<dbReference type="AlphaFoldDB" id="A0A4P8L6I5"/>
<proteinExistence type="inferred from homology"/>
<dbReference type="FunFam" id="1.10.1670.10:FF:000001">
    <property type="entry name" value="Endonuclease III"/>
    <property type="match status" value="1"/>
</dbReference>
<gene>
    <name evidence="12 14" type="primary">nth</name>
    <name evidence="14" type="ORF">FDQ92_09515</name>
</gene>
<dbReference type="KEGG" id="dax:FDQ92_09515"/>
<dbReference type="PIRSF" id="PIRSF001435">
    <property type="entry name" value="Nth"/>
    <property type="match status" value="1"/>
</dbReference>
<dbReference type="InterPro" id="IPR005759">
    <property type="entry name" value="Nth"/>
</dbReference>
<dbReference type="GO" id="GO:0051539">
    <property type="term" value="F:4 iron, 4 sulfur cluster binding"/>
    <property type="evidence" value="ECO:0007669"/>
    <property type="project" value="UniProtKB-UniRule"/>
</dbReference>
<dbReference type="InterPro" id="IPR023170">
    <property type="entry name" value="HhH_base_excis_C"/>
</dbReference>
<dbReference type="InterPro" id="IPR003265">
    <property type="entry name" value="HhH-GPD_domain"/>
</dbReference>
<evidence type="ECO:0000256" key="6">
    <source>
        <dbReference type="ARBA" id="ARBA00023004"/>
    </source>
</evidence>
<accession>A0A4P8L6I5</accession>
<reference evidence="14 15" key="1">
    <citation type="submission" date="2019-05" db="EMBL/GenBank/DDBJ databases">
        <title>The Complete Genome Sequence of the n-alkane-degrading Desulfoglaeba alkanexedens ALDC reveals multiple alkylsuccinate synthase gene clusters.</title>
        <authorList>
            <person name="Callaghan A.V."/>
            <person name="Davidova I.A."/>
            <person name="Duncan K.E."/>
            <person name="Morris B."/>
            <person name="McInerney M.J."/>
        </authorList>
    </citation>
    <scope>NUCLEOTIDE SEQUENCE [LARGE SCALE GENOMIC DNA]</scope>
    <source>
        <strain evidence="14 15">ALDC</strain>
    </source>
</reference>
<dbReference type="SMART" id="SM00478">
    <property type="entry name" value="ENDO3c"/>
    <property type="match status" value="1"/>
</dbReference>
<dbReference type="GO" id="GO:0046872">
    <property type="term" value="F:metal ion binding"/>
    <property type="evidence" value="ECO:0007669"/>
    <property type="project" value="UniProtKB-KW"/>
</dbReference>
<keyword evidence="9 12" id="KW-0234">DNA repair</keyword>